<dbReference type="Gene3D" id="1.20.1280.50">
    <property type="match status" value="1"/>
</dbReference>
<evidence type="ECO:0008006" key="4">
    <source>
        <dbReference type="Google" id="ProtNLM"/>
    </source>
</evidence>
<organism evidence="2 3">
    <name type="scientific">Paramarasmius palmivorus</name>
    <dbReference type="NCBI Taxonomy" id="297713"/>
    <lineage>
        <taxon>Eukaryota</taxon>
        <taxon>Fungi</taxon>
        <taxon>Dikarya</taxon>
        <taxon>Basidiomycota</taxon>
        <taxon>Agaricomycotina</taxon>
        <taxon>Agaricomycetes</taxon>
        <taxon>Agaricomycetidae</taxon>
        <taxon>Agaricales</taxon>
        <taxon>Marasmiineae</taxon>
        <taxon>Marasmiaceae</taxon>
        <taxon>Paramarasmius</taxon>
    </lineage>
</organism>
<dbReference type="SUPFAM" id="SSF52047">
    <property type="entry name" value="RNI-like"/>
    <property type="match status" value="1"/>
</dbReference>
<accession>A0AAW0DKV6</accession>
<keyword evidence="1" id="KW-0175">Coiled coil</keyword>
<reference evidence="2 3" key="1">
    <citation type="submission" date="2024-01" db="EMBL/GenBank/DDBJ databases">
        <title>A draft genome for a cacao thread blight-causing isolate of Paramarasmius palmivorus.</title>
        <authorList>
            <person name="Baruah I.K."/>
            <person name="Bukari Y."/>
            <person name="Amoako-Attah I."/>
            <person name="Meinhardt L.W."/>
            <person name="Bailey B.A."/>
            <person name="Cohen S.P."/>
        </authorList>
    </citation>
    <scope>NUCLEOTIDE SEQUENCE [LARGE SCALE GENOMIC DNA]</scope>
    <source>
        <strain evidence="2 3">GH-12</strain>
    </source>
</reference>
<evidence type="ECO:0000256" key="1">
    <source>
        <dbReference type="SAM" id="Coils"/>
    </source>
</evidence>
<dbReference type="InterPro" id="IPR032675">
    <property type="entry name" value="LRR_dom_sf"/>
</dbReference>
<dbReference type="AlphaFoldDB" id="A0AAW0DKV6"/>
<dbReference type="EMBL" id="JAYKXP010000012">
    <property type="protein sequence ID" value="KAK7051606.1"/>
    <property type="molecule type" value="Genomic_DNA"/>
</dbReference>
<keyword evidence="3" id="KW-1185">Reference proteome</keyword>
<dbReference type="Proteomes" id="UP001383192">
    <property type="component" value="Unassembled WGS sequence"/>
</dbReference>
<sequence>MRQVSTQIIHAIPTFSDAVLRFNILPSHAEAQEILSSIELEEHALEKYDQEMTRLQKMLEVLEHKRRALSLRIERRRSLLAPIRRLPIDILERIFSWVSSPDYSLNIHPYTSSWAYGFRVPPKTPTIALTHICQHWRQVINESPQLWSSISISIPSERKDAIEHMLGLHLARSKECALDISLSASYFGKDNPDHTTTLAVLDMLYPHFYRIADLDIWIPAGAFEAAPHPLSLPSLLSFHASLTLLPEWFRVVLLHAPRLTSIHVDALPYQTQMIPYHQLTVLDVLRVEFFTDLLSALRLCTSLRSLKFGTAFAGNPDTRHGPQELASLCHLSFNSFADKNPIPVILRSFKLPQLASLNVHVGSQNTQEFSSASLIPFIDLIHRSRCSLRHFALDIPCLHLPGAEIREFLHLCPKLVRLRVDMFRLDGEGARNQDTVVYQFLDILRTSLPDAQTLLNPNLAEVTLRETLYARIDHTTAFALLDMIEARRDLGLVISKSKRVRQSLTFDINLGMKPQEVSPEVVEAVDARILKLADKGVKCCIAWANP</sequence>
<name>A0AAW0DKV6_9AGAR</name>
<dbReference type="Gene3D" id="3.80.10.10">
    <property type="entry name" value="Ribonuclease Inhibitor"/>
    <property type="match status" value="1"/>
</dbReference>
<feature type="coiled-coil region" evidence="1">
    <location>
        <begin position="38"/>
        <end position="72"/>
    </location>
</feature>
<evidence type="ECO:0000313" key="2">
    <source>
        <dbReference type="EMBL" id="KAK7051606.1"/>
    </source>
</evidence>
<protein>
    <recommendedName>
        <fullName evidence="4">F-box domain-containing protein</fullName>
    </recommendedName>
</protein>
<comment type="caution">
    <text evidence="2">The sequence shown here is derived from an EMBL/GenBank/DDBJ whole genome shotgun (WGS) entry which is preliminary data.</text>
</comment>
<evidence type="ECO:0000313" key="3">
    <source>
        <dbReference type="Proteomes" id="UP001383192"/>
    </source>
</evidence>
<gene>
    <name evidence="2" type="ORF">VNI00_004585</name>
</gene>
<proteinExistence type="predicted"/>